<evidence type="ECO:0000313" key="2">
    <source>
        <dbReference type="Proteomes" id="UP000321353"/>
    </source>
</evidence>
<keyword evidence="2" id="KW-1185">Reference proteome</keyword>
<reference evidence="1 2" key="1">
    <citation type="submission" date="2019-02" db="EMBL/GenBank/DDBJ databases">
        <title>Planctomycetal bacteria perform biofilm scaping via a novel small molecule.</title>
        <authorList>
            <person name="Jeske O."/>
            <person name="Boedeker C."/>
            <person name="Wiegand S."/>
            <person name="Breitling P."/>
            <person name="Kallscheuer N."/>
            <person name="Jogler M."/>
            <person name="Rohde M."/>
            <person name="Petersen J."/>
            <person name="Medema M.H."/>
            <person name="Surup F."/>
            <person name="Jogler C."/>
        </authorList>
    </citation>
    <scope>NUCLEOTIDE SEQUENCE [LARGE SCALE GENOMIC DNA]</scope>
    <source>
        <strain evidence="1 2">Mal15</strain>
    </source>
</reference>
<name>A0A5B9MG02_9BACT</name>
<evidence type="ECO:0000313" key="1">
    <source>
        <dbReference type="EMBL" id="QEG00193.1"/>
    </source>
</evidence>
<dbReference type="EMBL" id="CP036264">
    <property type="protein sequence ID" value="QEG00193.1"/>
    <property type="molecule type" value="Genomic_DNA"/>
</dbReference>
<dbReference type="AlphaFoldDB" id="A0A5B9MG02"/>
<protein>
    <submittedName>
        <fullName evidence="1">Uncharacterized protein</fullName>
    </submittedName>
</protein>
<accession>A0A5B9MG02</accession>
<proteinExistence type="predicted"/>
<organism evidence="1 2">
    <name type="scientific">Stieleria maiorica</name>
    <dbReference type="NCBI Taxonomy" id="2795974"/>
    <lineage>
        <taxon>Bacteria</taxon>
        <taxon>Pseudomonadati</taxon>
        <taxon>Planctomycetota</taxon>
        <taxon>Planctomycetia</taxon>
        <taxon>Pirellulales</taxon>
        <taxon>Pirellulaceae</taxon>
        <taxon>Stieleria</taxon>
    </lineage>
</organism>
<dbReference type="KEGG" id="smam:Mal15_42620"/>
<sequence>MVACLEVHEQIPMACVTSGTSDDESDDAVALTVQCLRNGIASHEYVNVLVSLQRMFDDHYENSKGLA</sequence>
<dbReference type="Proteomes" id="UP000321353">
    <property type="component" value="Chromosome"/>
</dbReference>
<gene>
    <name evidence="1" type="ORF">Mal15_42620</name>
</gene>